<dbReference type="PANTHER" id="PTHR30532">
    <property type="entry name" value="IRON III DICITRATE-BINDING PERIPLASMIC PROTEIN"/>
    <property type="match status" value="1"/>
</dbReference>
<accession>A0ABW7YP29</accession>
<dbReference type="InterPro" id="IPR051313">
    <property type="entry name" value="Bact_iron-sidero_bind"/>
</dbReference>
<dbReference type="RefSeq" id="WP_397080132.1">
    <property type="nucleotide sequence ID" value="NZ_JBITGY010000002.1"/>
</dbReference>
<feature type="domain" description="Fe/B12 periplasmic-binding" evidence="6">
    <location>
        <begin position="69"/>
        <end position="340"/>
    </location>
</feature>
<dbReference type="PROSITE" id="PS50983">
    <property type="entry name" value="FE_B12_PBP"/>
    <property type="match status" value="1"/>
</dbReference>
<feature type="signal peptide" evidence="5">
    <location>
        <begin position="1"/>
        <end position="33"/>
    </location>
</feature>
<comment type="subcellular location">
    <subcellularLocation>
        <location evidence="1">Cell envelope</location>
    </subcellularLocation>
</comment>
<feature type="chain" id="PRO_5047149474" evidence="5">
    <location>
        <begin position="34"/>
        <end position="352"/>
    </location>
</feature>
<keyword evidence="8" id="KW-1185">Reference proteome</keyword>
<comment type="caution">
    <text evidence="7">The sequence shown here is derived from an EMBL/GenBank/DDBJ whole genome shotgun (WGS) entry which is preliminary data.</text>
</comment>
<evidence type="ECO:0000256" key="2">
    <source>
        <dbReference type="ARBA" id="ARBA00008814"/>
    </source>
</evidence>
<keyword evidence="3" id="KW-0813">Transport</keyword>
<gene>
    <name evidence="7" type="ORF">ACIBG2_08255</name>
</gene>
<evidence type="ECO:0000313" key="7">
    <source>
        <dbReference type="EMBL" id="MFI6497360.1"/>
    </source>
</evidence>
<evidence type="ECO:0000256" key="3">
    <source>
        <dbReference type="ARBA" id="ARBA00022448"/>
    </source>
</evidence>
<dbReference type="PROSITE" id="PS51257">
    <property type="entry name" value="PROKAR_LIPOPROTEIN"/>
    <property type="match status" value="1"/>
</dbReference>
<evidence type="ECO:0000256" key="4">
    <source>
        <dbReference type="ARBA" id="ARBA00022729"/>
    </source>
</evidence>
<name>A0ABW7YP29_9ACTN</name>
<dbReference type="InterPro" id="IPR002491">
    <property type="entry name" value="ABC_transptr_periplasmic_BD"/>
</dbReference>
<keyword evidence="4 5" id="KW-0732">Signal</keyword>
<reference evidence="7 8" key="1">
    <citation type="submission" date="2024-10" db="EMBL/GenBank/DDBJ databases">
        <title>The Natural Products Discovery Center: Release of the First 8490 Sequenced Strains for Exploring Actinobacteria Biosynthetic Diversity.</title>
        <authorList>
            <person name="Kalkreuter E."/>
            <person name="Kautsar S.A."/>
            <person name="Yang D."/>
            <person name="Bader C.D."/>
            <person name="Teijaro C.N."/>
            <person name="Fluegel L."/>
            <person name="Davis C.M."/>
            <person name="Simpson J.R."/>
            <person name="Lauterbach L."/>
            <person name="Steele A.D."/>
            <person name="Gui C."/>
            <person name="Meng S."/>
            <person name="Li G."/>
            <person name="Viehrig K."/>
            <person name="Ye F."/>
            <person name="Su P."/>
            <person name="Kiefer A.F."/>
            <person name="Nichols A."/>
            <person name="Cepeda A.J."/>
            <person name="Yan W."/>
            <person name="Fan B."/>
            <person name="Jiang Y."/>
            <person name="Adhikari A."/>
            <person name="Zheng C.-J."/>
            <person name="Schuster L."/>
            <person name="Cowan T.M."/>
            <person name="Smanski M.J."/>
            <person name="Chevrette M.G."/>
            <person name="De Carvalho L.P.S."/>
            <person name="Shen B."/>
        </authorList>
    </citation>
    <scope>NUCLEOTIDE SEQUENCE [LARGE SCALE GENOMIC DNA]</scope>
    <source>
        <strain evidence="7 8">NPDC050545</strain>
    </source>
</reference>
<comment type="similarity">
    <text evidence="2">Belongs to the bacterial solute-binding protein 8 family.</text>
</comment>
<dbReference type="Pfam" id="PF01497">
    <property type="entry name" value="Peripla_BP_2"/>
    <property type="match status" value="1"/>
</dbReference>
<evidence type="ECO:0000313" key="8">
    <source>
        <dbReference type="Proteomes" id="UP001612741"/>
    </source>
</evidence>
<dbReference type="SUPFAM" id="SSF53807">
    <property type="entry name" value="Helical backbone' metal receptor"/>
    <property type="match status" value="1"/>
</dbReference>
<protein>
    <submittedName>
        <fullName evidence="7">ABC transporter substrate-binding protein</fullName>
    </submittedName>
</protein>
<proteinExistence type="inferred from homology"/>
<evidence type="ECO:0000256" key="5">
    <source>
        <dbReference type="SAM" id="SignalP"/>
    </source>
</evidence>
<dbReference type="Proteomes" id="UP001612741">
    <property type="component" value="Unassembled WGS sequence"/>
</dbReference>
<dbReference type="Gene3D" id="3.40.50.1980">
    <property type="entry name" value="Nitrogenase molybdenum iron protein domain"/>
    <property type="match status" value="2"/>
</dbReference>
<evidence type="ECO:0000259" key="6">
    <source>
        <dbReference type="PROSITE" id="PS50983"/>
    </source>
</evidence>
<sequence>MARHVASPRTAATVRTAVLGLVLVLLTACGANARSAGPAQAPTPQQAGAFPVTIKHAAGESRIEKAPARVVALSTGWVDATLALGVVPVAANRWSTTQPVFAPWNADLLKESTTTPINTVADISVEEIAKLRPDVIFGSYQVTSNKGLYAALSKIAPTIGIIGADNQDGTWQEILLTVGKVLGKSAEAQAAVTKAEATLSGVATTYPGIKGKTVQYVVLRQPGTVQAGAKANDHLVRFFQTMGLGPAPGLTALEAKGGETGFLSYEQLGALDGDLMFIGGFSDEEMTAFEKSELFKKVPTVRNGTYLVLDAEKIGAMRTPTVRNIPYLLDAMKPALEKAGLGKDGLGKAGNA</sequence>
<organism evidence="7 8">
    <name type="scientific">Nonomuraea typhae</name>
    <dbReference type="NCBI Taxonomy" id="2603600"/>
    <lineage>
        <taxon>Bacteria</taxon>
        <taxon>Bacillati</taxon>
        <taxon>Actinomycetota</taxon>
        <taxon>Actinomycetes</taxon>
        <taxon>Streptosporangiales</taxon>
        <taxon>Streptosporangiaceae</taxon>
        <taxon>Nonomuraea</taxon>
    </lineage>
</organism>
<dbReference type="EMBL" id="JBITGY010000002">
    <property type="protein sequence ID" value="MFI6497360.1"/>
    <property type="molecule type" value="Genomic_DNA"/>
</dbReference>
<dbReference type="PANTHER" id="PTHR30532:SF24">
    <property type="entry name" value="FERRIC ENTEROBACTIN-BINDING PERIPLASMIC PROTEIN FEPB"/>
    <property type="match status" value="1"/>
</dbReference>
<evidence type="ECO:0000256" key="1">
    <source>
        <dbReference type="ARBA" id="ARBA00004196"/>
    </source>
</evidence>